<dbReference type="InterPro" id="IPR023606">
    <property type="entry name" value="CoA-Trfase_III_dom_1_sf"/>
</dbReference>
<accession>A0A2S1RCD3</accession>
<dbReference type="AlphaFoldDB" id="A0A2S1RCD3"/>
<evidence type="ECO:0000256" key="1">
    <source>
        <dbReference type="ARBA" id="ARBA00008383"/>
    </source>
</evidence>
<dbReference type="InterPro" id="IPR044855">
    <property type="entry name" value="CoA-Trfase_III_dom3_sf"/>
</dbReference>
<dbReference type="KEGG" id="dlu:A6035_11880"/>
<dbReference type="InterPro" id="IPR003673">
    <property type="entry name" value="CoA-Trfase_fam_III"/>
</dbReference>
<dbReference type="SUPFAM" id="SSF89796">
    <property type="entry name" value="CoA-transferase family III (CaiB/BaiF)"/>
    <property type="match status" value="1"/>
</dbReference>
<evidence type="ECO:0000256" key="2">
    <source>
        <dbReference type="ARBA" id="ARBA00022679"/>
    </source>
</evidence>
<protein>
    <submittedName>
        <fullName evidence="3">Formyl-CoA transferase</fullName>
    </submittedName>
</protein>
<sequence>MLVLELGTLIAGPFAGRLLGDMGARVVKIEDPGRPDPLRTWGQGERDGRRHFWTVHARNKESVTLDLRSEDGAALFLDLVARADVVVENFRPGTLEKWGLGPDRLHEVSPGLVIGRVSGYGQTGPQATRAGYASVAEGVSGLRHLNGFPDMPPPRMALSLGDTLGGMFAVQGILAALLARTTTGRGQVVDVALTESCLAVQESVIPDYDAAGVVRGPSGTRLEGIAPSNLYRAADGLWVIIAANQDTVFRRLCAAMGRPELAGDPRFVDHSARGVHQDEIDAIISDWAAERTAEQIRETLDAAGVVVGPVNTVADVVRDEQFLARDMLVPHTVPGVDDTVLGPGVVPVLADTPGTVRRGGTPEPGFDNDAVYRDLLGLDAERLADLADRGVI</sequence>
<dbReference type="OrthoDB" id="9797653at2"/>
<dbReference type="Gene3D" id="3.40.50.10540">
    <property type="entry name" value="Crotonobetainyl-coa:carnitine coa-transferase, domain 1"/>
    <property type="match status" value="1"/>
</dbReference>
<keyword evidence="2 3" id="KW-0808">Transferase</keyword>
<dbReference type="RefSeq" id="WP_108849256.1">
    <property type="nucleotide sequence ID" value="NZ_CP015449.1"/>
</dbReference>
<dbReference type="Pfam" id="PF02515">
    <property type="entry name" value="CoA_transf_3"/>
    <property type="match status" value="1"/>
</dbReference>
<comment type="similarity">
    <text evidence="1">Belongs to the CoA-transferase III family.</text>
</comment>
<name>A0A2S1RCD3_9ACTN</name>
<dbReference type="PANTHER" id="PTHR48228:SF6">
    <property type="entry name" value="L-CARNITINE COA-TRANSFERASE"/>
    <property type="match status" value="1"/>
</dbReference>
<dbReference type="GO" id="GO:0016740">
    <property type="term" value="F:transferase activity"/>
    <property type="evidence" value="ECO:0007669"/>
    <property type="project" value="UniProtKB-KW"/>
</dbReference>
<reference evidence="3 4" key="1">
    <citation type="submission" date="2016-04" db="EMBL/GenBank/DDBJ databases">
        <title>Complete genome sequence of Dietzia lutea YIM 80766T, a strain isolated from desert soil in Egypt.</title>
        <authorList>
            <person name="Zhao J."/>
            <person name="Hu B."/>
            <person name="Geng S."/>
            <person name="Nie Y."/>
            <person name="Tang Y."/>
        </authorList>
    </citation>
    <scope>NUCLEOTIDE SEQUENCE [LARGE SCALE GENOMIC DNA]</scope>
    <source>
        <strain evidence="3 4">YIM 80766</strain>
    </source>
</reference>
<gene>
    <name evidence="3" type="ORF">A6035_11880</name>
</gene>
<keyword evidence="4" id="KW-1185">Reference proteome</keyword>
<dbReference type="InterPro" id="IPR050509">
    <property type="entry name" value="CoA-transferase_III"/>
</dbReference>
<dbReference type="PANTHER" id="PTHR48228">
    <property type="entry name" value="SUCCINYL-COA--D-CITRAMALATE COA-TRANSFERASE"/>
    <property type="match status" value="1"/>
</dbReference>
<dbReference type="Gene3D" id="3.30.1540.10">
    <property type="entry name" value="formyl-coa transferase, domain 3"/>
    <property type="match status" value="1"/>
</dbReference>
<evidence type="ECO:0000313" key="3">
    <source>
        <dbReference type="EMBL" id="AWH93948.1"/>
    </source>
</evidence>
<dbReference type="EMBL" id="CP015449">
    <property type="protein sequence ID" value="AWH93948.1"/>
    <property type="molecule type" value="Genomic_DNA"/>
</dbReference>
<evidence type="ECO:0000313" key="4">
    <source>
        <dbReference type="Proteomes" id="UP000244928"/>
    </source>
</evidence>
<proteinExistence type="inferred from homology"/>
<dbReference type="Proteomes" id="UP000244928">
    <property type="component" value="Chromosome"/>
</dbReference>
<organism evidence="3 4">
    <name type="scientific">Dietzia lutea</name>
    <dbReference type="NCBI Taxonomy" id="546160"/>
    <lineage>
        <taxon>Bacteria</taxon>
        <taxon>Bacillati</taxon>
        <taxon>Actinomycetota</taxon>
        <taxon>Actinomycetes</taxon>
        <taxon>Mycobacteriales</taxon>
        <taxon>Dietziaceae</taxon>
        <taxon>Dietzia</taxon>
    </lineage>
</organism>